<organism evidence="1 2">
    <name type="scientific">Diploscapter pachys</name>
    <dbReference type="NCBI Taxonomy" id="2018661"/>
    <lineage>
        <taxon>Eukaryota</taxon>
        <taxon>Metazoa</taxon>
        <taxon>Ecdysozoa</taxon>
        <taxon>Nematoda</taxon>
        <taxon>Chromadorea</taxon>
        <taxon>Rhabditida</taxon>
        <taxon>Rhabditina</taxon>
        <taxon>Rhabditomorpha</taxon>
        <taxon>Rhabditoidea</taxon>
        <taxon>Rhabditidae</taxon>
        <taxon>Diploscapter</taxon>
    </lineage>
</organism>
<dbReference type="EMBL" id="LIAE01005561">
    <property type="protein sequence ID" value="PAV93248.1"/>
    <property type="molecule type" value="Genomic_DNA"/>
</dbReference>
<name>A0A2A2M463_9BILA</name>
<evidence type="ECO:0008006" key="3">
    <source>
        <dbReference type="Google" id="ProtNLM"/>
    </source>
</evidence>
<dbReference type="SUPFAM" id="SSF52540">
    <property type="entry name" value="P-loop containing nucleoside triphosphate hydrolases"/>
    <property type="match status" value="1"/>
</dbReference>
<dbReference type="InterPro" id="IPR027417">
    <property type="entry name" value="P-loop_NTPase"/>
</dbReference>
<reference evidence="1 2" key="1">
    <citation type="journal article" date="2017" name="Curr. Biol.">
        <title>Genome architecture and evolution of a unichromosomal asexual nematode.</title>
        <authorList>
            <person name="Fradin H."/>
            <person name="Zegar C."/>
            <person name="Gutwein M."/>
            <person name="Lucas J."/>
            <person name="Kovtun M."/>
            <person name="Corcoran D."/>
            <person name="Baugh L.R."/>
            <person name="Kiontke K."/>
            <person name="Gunsalus K."/>
            <person name="Fitch D.H."/>
            <person name="Piano F."/>
        </authorList>
    </citation>
    <scope>NUCLEOTIDE SEQUENCE [LARGE SCALE GENOMIC DNA]</scope>
    <source>
        <strain evidence="1">PF1309</strain>
    </source>
</reference>
<comment type="caution">
    <text evidence="1">The sequence shown here is derived from an EMBL/GenBank/DDBJ whole genome shotgun (WGS) entry which is preliminary data.</text>
</comment>
<protein>
    <recommendedName>
        <fullName evidence="3">DNA helicase</fullName>
    </recommendedName>
</protein>
<dbReference type="Gene3D" id="3.40.50.300">
    <property type="entry name" value="P-loop containing nucleotide triphosphate hydrolases"/>
    <property type="match status" value="1"/>
</dbReference>
<sequence length="186" mass="20582">MHAAPREHGSLWRHLTQTLSEERLAPLRAMLSRADIATPYQFLEEILSGPLDGRRRLLRRLGAEARDPIEELLNAALAFETTSTPSLQRFLDWFDRGDVEIVRDPSAPLDAVRVMTAHGAKGLQAPLVILADATVDPTAAPRALVRWVPEPGAQPIPIFRPRSSAVSWRSIGGCSMSPRRGPRNGW</sequence>
<accession>A0A2A2M463</accession>
<dbReference type="STRING" id="2018661.A0A2A2M463"/>
<evidence type="ECO:0000313" key="2">
    <source>
        <dbReference type="Proteomes" id="UP000218231"/>
    </source>
</evidence>
<gene>
    <name evidence="1" type="ORF">WR25_16923</name>
</gene>
<dbReference type="AlphaFoldDB" id="A0A2A2M463"/>
<evidence type="ECO:0000313" key="1">
    <source>
        <dbReference type="EMBL" id="PAV93248.1"/>
    </source>
</evidence>
<dbReference type="Proteomes" id="UP000218231">
    <property type="component" value="Unassembled WGS sequence"/>
</dbReference>
<proteinExistence type="predicted"/>
<keyword evidence="2" id="KW-1185">Reference proteome</keyword>
<dbReference type="OrthoDB" id="6729494at2759"/>